<gene>
    <name evidence="1" type="ORF">NE237_022768</name>
</gene>
<dbReference type="EMBL" id="JAMYWD010000008">
    <property type="protein sequence ID" value="KAJ4962829.1"/>
    <property type="molecule type" value="Genomic_DNA"/>
</dbReference>
<reference evidence="1" key="1">
    <citation type="journal article" date="2023" name="Plant J.">
        <title>The genome of the king protea, Protea cynaroides.</title>
        <authorList>
            <person name="Chang J."/>
            <person name="Duong T.A."/>
            <person name="Schoeman C."/>
            <person name="Ma X."/>
            <person name="Roodt D."/>
            <person name="Barker N."/>
            <person name="Li Z."/>
            <person name="Van de Peer Y."/>
            <person name="Mizrachi E."/>
        </authorList>
    </citation>
    <scope>NUCLEOTIDE SEQUENCE</scope>
    <source>
        <tissue evidence="1">Young leaves</tissue>
    </source>
</reference>
<organism evidence="1 2">
    <name type="scientific">Protea cynaroides</name>
    <dbReference type="NCBI Taxonomy" id="273540"/>
    <lineage>
        <taxon>Eukaryota</taxon>
        <taxon>Viridiplantae</taxon>
        <taxon>Streptophyta</taxon>
        <taxon>Embryophyta</taxon>
        <taxon>Tracheophyta</taxon>
        <taxon>Spermatophyta</taxon>
        <taxon>Magnoliopsida</taxon>
        <taxon>Proteales</taxon>
        <taxon>Proteaceae</taxon>
        <taxon>Protea</taxon>
    </lineage>
</organism>
<proteinExistence type="predicted"/>
<keyword evidence="2" id="KW-1185">Reference proteome</keyword>
<accession>A0A9Q0HFZ1</accession>
<name>A0A9Q0HFZ1_9MAGN</name>
<protein>
    <submittedName>
        <fullName evidence="1">Uncharacterized protein</fullName>
    </submittedName>
</protein>
<evidence type="ECO:0000313" key="1">
    <source>
        <dbReference type="EMBL" id="KAJ4962829.1"/>
    </source>
</evidence>
<sequence length="136" mass="15260">MGKRRGASLHELHGSNLQEYILLDLHDNFLSNAGFIAEKPIVPLPPNMGNRSREIYFTSHCNGSSLSEGSGHPSSFSLHIPSWFPRRMQGSQDREDRFPNLKRKLAMRSLISHEAMKPPALVTHTDSIETISQAIL</sequence>
<dbReference type="Proteomes" id="UP001141806">
    <property type="component" value="Unassembled WGS sequence"/>
</dbReference>
<dbReference type="AlphaFoldDB" id="A0A9Q0HFZ1"/>
<evidence type="ECO:0000313" key="2">
    <source>
        <dbReference type="Proteomes" id="UP001141806"/>
    </source>
</evidence>
<comment type="caution">
    <text evidence="1">The sequence shown here is derived from an EMBL/GenBank/DDBJ whole genome shotgun (WGS) entry which is preliminary data.</text>
</comment>